<dbReference type="Proteomes" id="UP000887116">
    <property type="component" value="Unassembled WGS sequence"/>
</dbReference>
<sequence>TSTVHHCCTYSLNAVDKSHLLRSFCVASHLSSVLQCRNSFV</sequence>
<dbReference type="EMBL" id="BMAO01022178">
    <property type="protein sequence ID" value="GFQ80090.1"/>
    <property type="molecule type" value="Genomic_DNA"/>
</dbReference>
<evidence type="ECO:0000313" key="1">
    <source>
        <dbReference type="EMBL" id="GFQ80090.1"/>
    </source>
</evidence>
<feature type="non-terminal residue" evidence="1">
    <location>
        <position position="1"/>
    </location>
</feature>
<dbReference type="AlphaFoldDB" id="A0A8X6KM00"/>
<evidence type="ECO:0000313" key="2">
    <source>
        <dbReference type="Proteomes" id="UP000887116"/>
    </source>
</evidence>
<comment type="caution">
    <text evidence="1">The sequence shown here is derived from an EMBL/GenBank/DDBJ whole genome shotgun (WGS) entry which is preliminary data.</text>
</comment>
<keyword evidence="2" id="KW-1185">Reference proteome</keyword>
<name>A0A8X6KM00_TRICU</name>
<gene>
    <name evidence="1" type="ORF">TNCT_55041</name>
</gene>
<proteinExistence type="predicted"/>
<reference evidence="1" key="1">
    <citation type="submission" date="2020-07" db="EMBL/GenBank/DDBJ databases">
        <title>Multicomponent nature underlies the extraordinary mechanical properties of spider dragline silk.</title>
        <authorList>
            <person name="Kono N."/>
            <person name="Nakamura H."/>
            <person name="Mori M."/>
            <person name="Yoshida Y."/>
            <person name="Ohtoshi R."/>
            <person name="Malay A.D."/>
            <person name="Moran D.A.P."/>
            <person name="Tomita M."/>
            <person name="Numata K."/>
            <person name="Arakawa K."/>
        </authorList>
    </citation>
    <scope>NUCLEOTIDE SEQUENCE</scope>
</reference>
<organism evidence="1 2">
    <name type="scientific">Trichonephila clavata</name>
    <name type="common">Joro spider</name>
    <name type="synonym">Nephila clavata</name>
    <dbReference type="NCBI Taxonomy" id="2740835"/>
    <lineage>
        <taxon>Eukaryota</taxon>
        <taxon>Metazoa</taxon>
        <taxon>Ecdysozoa</taxon>
        <taxon>Arthropoda</taxon>
        <taxon>Chelicerata</taxon>
        <taxon>Arachnida</taxon>
        <taxon>Araneae</taxon>
        <taxon>Araneomorphae</taxon>
        <taxon>Entelegynae</taxon>
        <taxon>Araneoidea</taxon>
        <taxon>Nephilidae</taxon>
        <taxon>Trichonephila</taxon>
    </lineage>
</organism>
<accession>A0A8X6KM00</accession>
<protein>
    <submittedName>
        <fullName evidence="1">Uncharacterized protein</fullName>
    </submittedName>
</protein>